<keyword evidence="4" id="KW-1185">Reference proteome</keyword>
<dbReference type="PROSITE" id="PS51257">
    <property type="entry name" value="PROKAR_LIPOPROTEIN"/>
    <property type="match status" value="1"/>
</dbReference>
<keyword evidence="2" id="KW-0732">Signal</keyword>
<evidence type="ECO:0000256" key="2">
    <source>
        <dbReference type="SAM" id="SignalP"/>
    </source>
</evidence>
<feature type="signal peptide" evidence="2">
    <location>
        <begin position="1"/>
        <end position="25"/>
    </location>
</feature>
<gene>
    <name evidence="3" type="ORF">POL25_18865</name>
</gene>
<dbReference type="RefSeq" id="WP_272087484.1">
    <property type="nucleotide sequence ID" value="NZ_JAQNDL010000002.1"/>
</dbReference>
<feature type="chain" id="PRO_5047491415" evidence="2">
    <location>
        <begin position="26"/>
        <end position="449"/>
    </location>
</feature>
<evidence type="ECO:0000313" key="3">
    <source>
        <dbReference type="EMBL" id="MDC0718973.1"/>
    </source>
</evidence>
<proteinExistence type="predicted"/>
<feature type="compositionally biased region" description="Pro residues" evidence="1">
    <location>
        <begin position="41"/>
        <end position="97"/>
    </location>
</feature>
<comment type="caution">
    <text evidence="3">The sequence shown here is derived from an EMBL/GenBank/DDBJ whole genome shotgun (WGS) entry which is preliminary data.</text>
</comment>
<evidence type="ECO:0000256" key="1">
    <source>
        <dbReference type="SAM" id="MobiDB-lite"/>
    </source>
</evidence>
<name>A0ABT5DZD7_9BACT</name>
<reference evidence="3 4" key="1">
    <citation type="submission" date="2022-11" db="EMBL/GenBank/DDBJ databases">
        <title>Minimal conservation of predation-associated metabolite biosynthetic gene clusters underscores biosynthetic potential of Myxococcota including descriptions for ten novel species: Archangium lansinium sp. nov., Myxococcus landrumus sp. nov., Nannocystis bai.</title>
        <authorList>
            <person name="Ahearne A."/>
            <person name="Stevens C."/>
            <person name="Dowd S."/>
        </authorList>
    </citation>
    <scope>NUCLEOTIDE SEQUENCE [LARGE SCALE GENOMIC DNA]</scope>
    <source>
        <strain evidence="3 4">BB15-2</strain>
    </source>
</reference>
<feature type="region of interest" description="Disordered" evidence="1">
    <location>
        <begin position="27"/>
        <end position="125"/>
    </location>
</feature>
<evidence type="ECO:0000313" key="4">
    <source>
        <dbReference type="Proteomes" id="UP001221686"/>
    </source>
</evidence>
<protein>
    <submittedName>
        <fullName evidence="3">Uncharacterized protein</fullName>
    </submittedName>
</protein>
<feature type="compositionally biased region" description="Low complexity" evidence="1">
    <location>
        <begin position="98"/>
        <end position="125"/>
    </location>
</feature>
<sequence length="449" mass="46339">MTTTDRATILSASLAAVLGVAACTANPPADARKTADVAPTPAAPAAPPAPAAPATAPAPAPTPAPAAPTPAPAAPTPAPAAPTPETPPASDAPPGAPALPSLADPEPDADPSAVPSADPSAPTGPAALVAAPIAATEHTVAWRTVVTPAAPVTGGFRYFATGVLAGEAPKFFTLDPTGAWTPAGITGAAWPMSGHWPDEAWAVEFSQLGDRADIGRMRLHRWRGGSRWVPQDLDLDQWVMTDRLGPVRKSWNVGFLAVLDDKLVRVAGNGLADPSLPEVHGHLRDLVESKAGDLFALSKHDEYRVQIACADAACVQTHSTPLPPGSWEWLQSIPRQKHGVSITLRDHPNTNHLLHYETGGWKLEVLPAGPQFAGIWPTSDGGMWAQTETGLLHRDPAGAWRSVALPAGFQPSGPVFAAMLGNMSELVILGVHNGAQSVLATPARAQPAG</sequence>
<accession>A0ABT5DZD7</accession>
<organism evidence="3 4">
    <name type="scientific">Nannocystis bainbridge</name>
    <dbReference type="NCBI Taxonomy" id="2995303"/>
    <lineage>
        <taxon>Bacteria</taxon>
        <taxon>Pseudomonadati</taxon>
        <taxon>Myxococcota</taxon>
        <taxon>Polyangia</taxon>
        <taxon>Nannocystales</taxon>
        <taxon>Nannocystaceae</taxon>
        <taxon>Nannocystis</taxon>
    </lineage>
</organism>
<dbReference type="Proteomes" id="UP001221686">
    <property type="component" value="Unassembled WGS sequence"/>
</dbReference>
<dbReference type="EMBL" id="JAQNDL010000002">
    <property type="protein sequence ID" value="MDC0718973.1"/>
    <property type="molecule type" value="Genomic_DNA"/>
</dbReference>